<dbReference type="PANTHER" id="PTHR42840:SF3">
    <property type="entry name" value="BINDING ROSSMANN FOLD OXIDOREDUCTASE, PUTATIVE (AFU_ORTHOLOGUE AFUA_2G10240)-RELATED"/>
    <property type="match status" value="1"/>
</dbReference>
<dbReference type="InterPro" id="IPR055170">
    <property type="entry name" value="GFO_IDH_MocA-like_dom"/>
</dbReference>
<dbReference type="Pfam" id="PF22725">
    <property type="entry name" value="GFO_IDH_MocA_C3"/>
    <property type="match status" value="1"/>
</dbReference>
<dbReference type="PANTHER" id="PTHR42840">
    <property type="entry name" value="NAD(P)-BINDING ROSSMANN-FOLD SUPERFAMILY PROTEIN-RELATED"/>
    <property type="match status" value="1"/>
</dbReference>
<dbReference type="RefSeq" id="WP_028263283.1">
    <property type="nucleotide sequence ID" value="NZ_CP130454.1"/>
</dbReference>
<evidence type="ECO:0000313" key="5">
    <source>
        <dbReference type="EMBL" id="MCS3919068.1"/>
    </source>
</evidence>
<dbReference type="EMBL" id="JANUCP010000002">
    <property type="protein sequence ID" value="MCS3919068.1"/>
    <property type="molecule type" value="Genomic_DNA"/>
</dbReference>
<dbReference type="Gene3D" id="3.30.360.10">
    <property type="entry name" value="Dihydrodipicolinate Reductase, domain 2"/>
    <property type="match status" value="1"/>
</dbReference>
<dbReference type="Pfam" id="PF01408">
    <property type="entry name" value="GFO_IDH_MocA"/>
    <property type="match status" value="1"/>
</dbReference>
<evidence type="ECO:0000313" key="6">
    <source>
        <dbReference type="Proteomes" id="UP001204798"/>
    </source>
</evidence>
<dbReference type="InterPro" id="IPR000683">
    <property type="entry name" value="Gfo/Idh/MocA-like_OxRdtase_N"/>
</dbReference>
<organism evidence="5 6">
    <name type="scientific">Candidatus Fervidibacter sacchari</name>
    <dbReference type="NCBI Taxonomy" id="1448929"/>
    <lineage>
        <taxon>Bacteria</taxon>
        <taxon>Candidatus Fervidibacterota</taxon>
        <taxon>Candidatus Fervidibacter</taxon>
    </lineage>
</organism>
<gene>
    <name evidence="5" type="ORF">M2350_001468</name>
</gene>
<reference evidence="5 6" key="1">
    <citation type="submission" date="2022-08" db="EMBL/GenBank/DDBJ databases">
        <title>Bacterial and archaeal communities from various locations to study Microbial Dark Matter (Phase II).</title>
        <authorList>
            <person name="Stepanauskas R."/>
        </authorList>
    </citation>
    <scope>NUCLEOTIDE SEQUENCE [LARGE SCALE GENOMIC DNA]</scope>
    <source>
        <strain evidence="5 6">PD1</strain>
    </source>
</reference>
<dbReference type="InterPro" id="IPR036291">
    <property type="entry name" value="NAD(P)-bd_dom_sf"/>
</dbReference>
<keyword evidence="2" id="KW-0560">Oxidoreductase</keyword>
<dbReference type="Gene3D" id="3.40.50.720">
    <property type="entry name" value="NAD(P)-binding Rossmann-like Domain"/>
    <property type="match status" value="1"/>
</dbReference>
<name>A0ABT2EM94_9BACT</name>
<feature type="domain" description="Gfo/Idh/MocA-like oxidoreductase N-terminal" evidence="3">
    <location>
        <begin position="6"/>
        <end position="128"/>
    </location>
</feature>
<keyword evidence="6" id="KW-1185">Reference proteome</keyword>
<dbReference type="SUPFAM" id="SSF51735">
    <property type="entry name" value="NAD(P)-binding Rossmann-fold domains"/>
    <property type="match status" value="1"/>
</dbReference>
<evidence type="ECO:0000256" key="2">
    <source>
        <dbReference type="ARBA" id="ARBA00023002"/>
    </source>
</evidence>
<evidence type="ECO:0000259" key="3">
    <source>
        <dbReference type="Pfam" id="PF01408"/>
    </source>
</evidence>
<comment type="caution">
    <text evidence="5">The sequence shown here is derived from an EMBL/GenBank/DDBJ whole genome shotgun (WGS) entry which is preliminary data.</text>
</comment>
<sequence>MGRSLGVGFVGSGFVARFHAQAFSWVRDADIVAICSPNEMKAQAIAALCKELGVGEPKIYKDVREMVRDPNVEAVWLLAPNNVRLELAEAIADEVKSGRAELKGFAVEKPLARNLAEAKKIYQAITEAKINHGYLENQVYAPAVTKGKELIWRRGAAIAGEPYLARCAEEHSGPHRAWFWRGDLQGGGVLNDMLCHSALAGWYLLTPLGQRMSVLKPKTVYAQIASLKWTRPEYAAKLKEMWKDELEVDYTKHPAEDYAAARIVFETPSGNLVIVEATTSWSFVGAGLRLTFEVLGPEYMMQVNTLIGDGQVFFSRNIVGEAGEDLVEKQNAEQGLMPYIGNEAFTYGYVAEDRHMVVSFLKGETPFTTLEDGLWTTALLMAAYKSAEEKKVVGIDMAELEGFVPAVAKGTWNPRSIAEP</sequence>
<dbReference type="Proteomes" id="UP001204798">
    <property type="component" value="Unassembled WGS sequence"/>
</dbReference>
<proteinExistence type="inferred from homology"/>
<comment type="similarity">
    <text evidence="1">Belongs to the Gfo/Idh/MocA family.</text>
</comment>
<feature type="domain" description="GFO/IDH/MocA-like oxidoreductase" evidence="4">
    <location>
        <begin position="160"/>
        <end position="297"/>
    </location>
</feature>
<evidence type="ECO:0000256" key="1">
    <source>
        <dbReference type="ARBA" id="ARBA00010928"/>
    </source>
</evidence>
<evidence type="ECO:0000259" key="4">
    <source>
        <dbReference type="Pfam" id="PF22725"/>
    </source>
</evidence>
<accession>A0ABT2EM94</accession>
<protein>
    <submittedName>
        <fullName evidence="5">Dehydrogenase</fullName>
    </submittedName>
</protein>
<dbReference type="SUPFAM" id="SSF55347">
    <property type="entry name" value="Glyceraldehyde-3-phosphate dehydrogenase-like, C-terminal domain"/>
    <property type="match status" value="1"/>
</dbReference>